<dbReference type="InterPro" id="IPR013094">
    <property type="entry name" value="AB_hydrolase_3"/>
</dbReference>
<dbReference type="OrthoDB" id="408631at2759"/>
<evidence type="ECO:0000256" key="1">
    <source>
        <dbReference type="ARBA" id="ARBA00022801"/>
    </source>
</evidence>
<dbReference type="Proteomes" id="UP000838763">
    <property type="component" value="Unassembled WGS sequence"/>
</dbReference>
<keyword evidence="4" id="KW-1185">Reference proteome</keyword>
<reference evidence="3" key="1">
    <citation type="submission" date="2022-11" db="EMBL/GenBank/DDBJ databases">
        <authorList>
            <person name="Scott C."/>
            <person name="Bruce N."/>
        </authorList>
    </citation>
    <scope>NUCLEOTIDE SEQUENCE</scope>
</reference>
<gene>
    <name evidence="3" type="ORF">PPNO1_LOCUS4383</name>
</gene>
<accession>A0A9P1M8Y6</accession>
<dbReference type="GO" id="GO:0016787">
    <property type="term" value="F:hydrolase activity"/>
    <property type="evidence" value="ECO:0007669"/>
    <property type="project" value="UniProtKB-KW"/>
</dbReference>
<feature type="domain" description="Alpha/beta hydrolase fold-3" evidence="2">
    <location>
        <begin position="89"/>
        <end position="259"/>
    </location>
</feature>
<dbReference type="PANTHER" id="PTHR48081">
    <property type="entry name" value="AB HYDROLASE SUPERFAMILY PROTEIN C4A8.06C"/>
    <property type="match status" value="1"/>
</dbReference>
<evidence type="ECO:0000313" key="3">
    <source>
        <dbReference type="EMBL" id="CAI4214655.1"/>
    </source>
</evidence>
<protein>
    <recommendedName>
        <fullName evidence="2">Alpha/beta hydrolase fold-3 domain-containing protein</fullName>
    </recommendedName>
</protein>
<dbReference type="Gene3D" id="3.40.50.1820">
    <property type="entry name" value="alpha/beta hydrolase"/>
    <property type="match status" value="1"/>
</dbReference>
<dbReference type="PANTHER" id="PTHR48081:SF8">
    <property type="entry name" value="ALPHA_BETA HYDROLASE FOLD-3 DOMAIN-CONTAINING PROTEIN-RELATED"/>
    <property type="match status" value="1"/>
</dbReference>
<dbReference type="InterPro" id="IPR029058">
    <property type="entry name" value="AB_hydrolase_fold"/>
</dbReference>
<dbReference type="InterPro" id="IPR050300">
    <property type="entry name" value="GDXG_lipolytic_enzyme"/>
</dbReference>
<sequence>MSGLRYDAEFASFMAAVPAGPEKPDFQNVHELRDWTDKLLHLIFRMAPTPPTVETLEFKVPSTHDGADITVVRFAEADVLFRAEPQAAIIYFHGGGMVASSVETFGPSVARHASASGVVFFAVDYRLAPEYPAPAGVEDGYAALKYVSENALEFHIDPARIAVMGDSGGGCIAAGVALMARDRALSPPLAKQILIYPMLDDRTKLDKDADLHKFLTWQLRDNVMAWNALLGEDKAGNPDAEVNTYAVPARNTNLRGLPQPISMLADVEVEFHLWAGVPHGFEGAATTAVVKSVLAARTKAMTSF</sequence>
<evidence type="ECO:0000313" key="4">
    <source>
        <dbReference type="Proteomes" id="UP000838763"/>
    </source>
</evidence>
<proteinExistence type="predicted"/>
<dbReference type="AlphaFoldDB" id="A0A9P1M8Y6"/>
<dbReference type="Pfam" id="PF07859">
    <property type="entry name" value="Abhydrolase_3"/>
    <property type="match status" value="1"/>
</dbReference>
<keyword evidence="1" id="KW-0378">Hydrolase</keyword>
<comment type="caution">
    <text evidence="3">The sequence shown here is derived from an EMBL/GenBank/DDBJ whole genome shotgun (WGS) entry which is preliminary data.</text>
</comment>
<organism evidence="3 4">
    <name type="scientific">Parascedosporium putredinis</name>
    <dbReference type="NCBI Taxonomy" id="1442378"/>
    <lineage>
        <taxon>Eukaryota</taxon>
        <taxon>Fungi</taxon>
        <taxon>Dikarya</taxon>
        <taxon>Ascomycota</taxon>
        <taxon>Pezizomycotina</taxon>
        <taxon>Sordariomycetes</taxon>
        <taxon>Hypocreomycetidae</taxon>
        <taxon>Microascales</taxon>
        <taxon>Microascaceae</taxon>
        <taxon>Parascedosporium</taxon>
    </lineage>
</organism>
<name>A0A9P1M8Y6_9PEZI</name>
<dbReference type="SUPFAM" id="SSF53474">
    <property type="entry name" value="alpha/beta-Hydrolases"/>
    <property type="match status" value="1"/>
</dbReference>
<dbReference type="EMBL" id="CALLCH030000012">
    <property type="protein sequence ID" value="CAI4214655.1"/>
    <property type="molecule type" value="Genomic_DNA"/>
</dbReference>
<evidence type="ECO:0000259" key="2">
    <source>
        <dbReference type="Pfam" id="PF07859"/>
    </source>
</evidence>